<dbReference type="InterPro" id="IPR016181">
    <property type="entry name" value="Acyl_CoA_acyltransferase"/>
</dbReference>
<dbReference type="Proteomes" id="UP001596157">
    <property type="component" value="Unassembled WGS sequence"/>
</dbReference>
<gene>
    <name evidence="2" type="ORF">ACFPM7_19280</name>
</gene>
<keyword evidence="2" id="KW-0012">Acyltransferase</keyword>
<proteinExistence type="predicted"/>
<sequence length="154" mass="15972">MVDIARAVPADLPALVESAAALFAEDGGTRDPYMDTGWPAREGSEYYGGLIGSDSALCSLARDGGAVVGHLVGRVRKDELHPGLVVGVLESMRVADGGRRGGVGTALVADFLGWARGEGATRFTVSAYAANAGAIAFYRAQGFEPFEVVLRLGD</sequence>
<keyword evidence="2" id="KW-0808">Transferase</keyword>
<dbReference type="RefSeq" id="WP_378249047.1">
    <property type="nucleotide sequence ID" value="NZ_JBHSKF010000010.1"/>
</dbReference>
<accession>A0ABW0ESV0</accession>
<dbReference type="Pfam" id="PF00583">
    <property type="entry name" value="Acetyltransf_1"/>
    <property type="match status" value="1"/>
</dbReference>
<protein>
    <submittedName>
        <fullName evidence="2">GNAT family N-acetyltransferase</fullName>
        <ecNumber evidence="2">2.3.-.-</ecNumber>
    </submittedName>
</protein>
<feature type="domain" description="N-acetyltransferase" evidence="1">
    <location>
        <begin position="2"/>
        <end position="154"/>
    </location>
</feature>
<reference evidence="3" key="1">
    <citation type="journal article" date="2019" name="Int. J. Syst. Evol. Microbiol.">
        <title>The Global Catalogue of Microorganisms (GCM) 10K type strain sequencing project: providing services to taxonomists for standard genome sequencing and annotation.</title>
        <authorList>
            <consortium name="The Broad Institute Genomics Platform"/>
            <consortium name="The Broad Institute Genome Sequencing Center for Infectious Disease"/>
            <person name="Wu L."/>
            <person name="Ma J."/>
        </authorList>
    </citation>
    <scope>NUCLEOTIDE SEQUENCE [LARGE SCALE GENOMIC DNA]</scope>
    <source>
        <strain evidence="3">CCUG 59778</strain>
    </source>
</reference>
<name>A0ABW0ESV0_9PSEU</name>
<evidence type="ECO:0000313" key="3">
    <source>
        <dbReference type="Proteomes" id="UP001596157"/>
    </source>
</evidence>
<organism evidence="2 3">
    <name type="scientific">Actinokineospora guangxiensis</name>
    <dbReference type="NCBI Taxonomy" id="1490288"/>
    <lineage>
        <taxon>Bacteria</taxon>
        <taxon>Bacillati</taxon>
        <taxon>Actinomycetota</taxon>
        <taxon>Actinomycetes</taxon>
        <taxon>Pseudonocardiales</taxon>
        <taxon>Pseudonocardiaceae</taxon>
        <taxon>Actinokineospora</taxon>
    </lineage>
</organism>
<dbReference type="PROSITE" id="PS51186">
    <property type="entry name" value="GNAT"/>
    <property type="match status" value="1"/>
</dbReference>
<dbReference type="Gene3D" id="3.40.630.30">
    <property type="match status" value="1"/>
</dbReference>
<dbReference type="InterPro" id="IPR000182">
    <property type="entry name" value="GNAT_dom"/>
</dbReference>
<dbReference type="EMBL" id="JBHSKF010000010">
    <property type="protein sequence ID" value="MFC5289199.1"/>
    <property type="molecule type" value="Genomic_DNA"/>
</dbReference>
<dbReference type="CDD" id="cd04301">
    <property type="entry name" value="NAT_SF"/>
    <property type="match status" value="1"/>
</dbReference>
<evidence type="ECO:0000313" key="2">
    <source>
        <dbReference type="EMBL" id="MFC5289199.1"/>
    </source>
</evidence>
<evidence type="ECO:0000259" key="1">
    <source>
        <dbReference type="PROSITE" id="PS51186"/>
    </source>
</evidence>
<dbReference type="GO" id="GO:0016746">
    <property type="term" value="F:acyltransferase activity"/>
    <property type="evidence" value="ECO:0007669"/>
    <property type="project" value="UniProtKB-KW"/>
</dbReference>
<dbReference type="PANTHER" id="PTHR43072">
    <property type="entry name" value="N-ACETYLTRANSFERASE"/>
    <property type="match status" value="1"/>
</dbReference>
<keyword evidence="3" id="KW-1185">Reference proteome</keyword>
<dbReference type="EC" id="2.3.-.-" evidence="2"/>
<comment type="caution">
    <text evidence="2">The sequence shown here is derived from an EMBL/GenBank/DDBJ whole genome shotgun (WGS) entry which is preliminary data.</text>
</comment>
<dbReference type="SUPFAM" id="SSF55729">
    <property type="entry name" value="Acyl-CoA N-acyltransferases (Nat)"/>
    <property type="match status" value="1"/>
</dbReference>